<dbReference type="PANTHER" id="PTHR30086">
    <property type="entry name" value="ARGININE EXPORTER PROTEIN ARGO"/>
    <property type="match status" value="1"/>
</dbReference>
<keyword evidence="2" id="KW-1003">Cell membrane</keyword>
<dbReference type="EMBL" id="JAXHPL010000007">
    <property type="protein sequence ID" value="MDY6486070.1"/>
    <property type="molecule type" value="Genomic_DNA"/>
</dbReference>
<dbReference type="Proteomes" id="UP001278995">
    <property type="component" value="Unassembled WGS sequence"/>
</dbReference>
<evidence type="ECO:0000256" key="5">
    <source>
        <dbReference type="ARBA" id="ARBA00023136"/>
    </source>
</evidence>
<dbReference type="RefSeq" id="WP_154772378.1">
    <property type="nucleotide sequence ID" value="NZ_JAXHPE010000009.1"/>
</dbReference>
<dbReference type="GO" id="GO:0015171">
    <property type="term" value="F:amino acid transmembrane transporter activity"/>
    <property type="evidence" value="ECO:0007669"/>
    <property type="project" value="TreeGrafter"/>
</dbReference>
<dbReference type="Proteomes" id="UP001284094">
    <property type="component" value="Unassembled WGS sequence"/>
</dbReference>
<evidence type="ECO:0000313" key="12">
    <source>
        <dbReference type="Proteomes" id="UP001284094"/>
    </source>
</evidence>
<dbReference type="PANTHER" id="PTHR30086:SF19">
    <property type="entry name" value="THREONINE EFFLUX PROTEIN"/>
    <property type="match status" value="1"/>
</dbReference>
<reference evidence="8 12" key="4">
    <citation type="journal article" date="2024" name="Syst. Appl. Microbiol.">
        <title>Evidence for the occurrence of Acinetobacter faecalis in cattle feces and its emended description.</title>
        <authorList>
            <person name="Kyselkova M."/>
            <person name="Xanthopoulou K."/>
            <person name="Shestivska V."/>
            <person name="Spanelova P."/>
            <person name="Maixnerova M."/>
            <person name="Higgins P.G."/>
            <person name="Nemec A."/>
        </authorList>
    </citation>
    <scope>NUCLEOTIDE SEQUENCE [LARGE SCALE GENOMIC DNA]</scope>
    <source>
        <strain evidence="8 12">ANC 7225</strain>
    </source>
</reference>
<evidence type="ECO:0000313" key="11">
    <source>
        <dbReference type="Proteomes" id="UP001278995"/>
    </source>
</evidence>
<dbReference type="GO" id="GO:0005886">
    <property type="term" value="C:plasma membrane"/>
    <property type="evidence" value="ECO:0007669"/>
    <property type="project" value="UniProtKB-SubCell"/>
</dbReference>
<evidence type="ECO:0000256" key="3">
    <source>
        <dbReference type="ARBA" id="ARBA00022692"/>
    </source>
</evidence>
<feature type="transmembrane region" description="Helical" evidence="6">
    <location>
        <begin position="38"/>
        <end position="63"/>
    </location>
</feature>
<feature type="transmembrane region" description="Helical" evidence="6">
    <location>
        <begin position="6"/>
        <end position="26"/>
    </location>
</feature>
<keyword evidence="5 6" id="KW-0472">Membrane</keyword>
<comment type="subcellular location">
    <subcellularLocation>
        <location evidence="1">Cell membrane</location>
        <topology evidence="1">Multi-pass membrane protein</topology>
    </subcellularLocation>
</comment>
<evidence type="ECO:0000256" key="4">
    <source>
        <dbReference type="ARBA" id="ARBA00022989"/>
    </source>
</evidence>
<feature type="transmembrane region" description="Helical" evidence="6">
    <location>
        <begin position="152"/>
        <end position="175"/>
    </location>
</feature>
<feature type="transmembrane region" description="Helical" evidence="6">
    <location>
        <begin position="69"/>
        <end position="87"/>
    </location>
</feature>
<reference evidence="7 11" key="2">
    <citation type="submission" date="2023-11" db="EMBL/GenBank/DDBJ databases">
        <title>The common occurrence of Acinetobacte faecalis in cattle feces and its emended description.</title>
        <authorList>
            <person name="Kyselkova M."/>
            <person name="Xanthopoulou K."/>
            <person name="Shestivska V."/>
            <person name="Spanelova P."/>
            <person name="Maixnerova M."/>
            <person name="Higgins P.G."/>
            <person name="Nemec A."/>
        </authorList>
    </citation>
    <scope>NUCLEOTIDE SEQUENCE [LARGE SCALE GENOMIC DNA]</scope>
    <source>
        <strain evidence="7 11">ANC 7483</strain>
    </source>
</reference>
<dbReference type="AlphaFoldDB" id="A0A6L6GDT5"/>
<comment type="caution">
    <text evidence="9">The sequence shown here is derived from an EMBL/GenBank/DDBJ whole genome shotgun (WGS) entry which is preliminary data.</text>
</comment>
<dbReference type="Proteomes" id="UP000473854">
    <property type="component" value="Unassembled WGS sequence"/>
</dbReference>
<feature type="transmembrane region" description="Helical" evidence="6">
    <location>
        <begin position="187"/>
        <end position="205"/>
    </location>
</feature>
<proteinExistence type="predicted"/>
<keyword evidence="3 6" id="KW-0812">Transmembrane</keyword>
<evidence type="ECO:0000313" key="9">
    <source>
        <dbReference type="EMBL" id="MTD10760.1"/>
    </source>
</evidence>
<evidence type="ECO:0000313" key="8">
    <source>
        <dbReference type="EMBL" id="MDY6550479.1"/>
    </source>
</evidence>
<name>A0A6L6GDT5_9GAMM</name>
<dbReference type="Pfam" id="PF01810">
    <property type="entry name" value="LysE"/>
    <property type="match status" value="1"/>
</dbReference>
<evidence type="ECO:0000313" key="7">
    <source>
        <dbReference type="EMBL" id="MDY6486070.1"/>
    </source>
</evidence>
<evidence type="ECO:0000256" key="2">
    <source>
        <dbReference type="ARBA" id="ARBA00022475"/>
    </source>
</evidence>
<reference evidence="8" key="3">
    <citation type="submission" date="2023-11" db="EMBL/GenBank/DDBJ databases">
        <authorList>
            <person name="Kyselkova M."/>
            <person name="Xanthopoulou K."/>
            <person name="Shestivska V."/>
            <person name="Spanelova P."/>
            <person name="Maixnerova M."/>
            <person name="Higgins P.G."/>
            <person name="Nemec A."/>
        </authorList>
    </citation>
    <scope>NUCLEOTIDE SEQUENCE</scope>
    <source>
        <strain evidence="8">ANC 7225</strain>
    </source>
</reference>
<dbReference type="EMBL" id="JAXHPO010000024">
    <property type="protein sequence ID" value="MDY6550479.1"/>
    <property type="molecule type" value="Genomic_DNA"/>
</dbReference>
<keyword evidence="12" id="KW-1185">Reference proteome</keyword>
<organism evidence="9 10">
    <name type="scientific">Acinetobacter faecalis</name>
    <dbReference type="NCBI Taxonomy" id="2665161"/>
    <lineage>
        <taxon>Bacteria</taxon>
        <taxon>Pseudomonadati</taxon>
        <taxon>Pseudomonadota</taxon>
        <taxon>Gammaproteobacteria</taxon>
        <taxon>Moraxellales</taxon>
        <taxon>Moraxellaceae</taxon>
        <taxon>Acinetobacter</taxon>
    </lineage>
</organism>
<protein>
    <submittedName>
        <fullName evidence="7">LysE family transporter</fullName>
    </submittedName>
    <submittedName>
        <fullName evidence="9">Threonine export protein RhtC</fullName>
    </submittedName>
</protein>
<evidence type="ECO:0000256" key="6">
    <source>
        <dbReference type="SAM" id="Phobius"/>
    </source>
</evidence>
<sequence length="207" mass="23445">MLWALLTLFFIHLCALVSPGPDFFIVSQTAVSRSRKQAIFVVLGITCAIFLWALFALLGLNYILEKFVWLHKVLLVLGGLYLCWLGYQLLKSAFSKKDEASPLKEIELPQSNLRFFLQGLFTNLANPKAVIYFGSVFSMFLANPVLNESHTLLLAIVTLESFVWFMFVVFVFSLPSFKNAYQKSTRWIDGLVGGLFSLFGGYLIFTK</sequence>
<keyword evidence="4 6" id="KW-1133">Transmembrane helix</keyword>
<dbReference type="InterPro" id="IPR001123">
    <property type="entry name" value="LeuE-type"/>
</dbReference>
<evidence type="ECO:0000313" key="10">
    <source>
        <dbReference type="Proteomes" id="UP000473854"/>
    </source>
</evidence>
<dbReference type="EMBL" id="WLYL01000010">
    <property type="protein sequence ID" value="MTD10760.1"/>
    <property type="molecule type" value="Genomic_DNA"/>
</dbReference>
<accession>A0A6L6GDT5</accession>
<feature type="transmembrane region" description="Helical" evidence="6">
    <location>
        <begin position="129"/>
        <end position="146"/>
    </location>
</feature>
<reference evidence="9 10" key="1">
    <citation type="submission" date="2019-11" db="EMBL/GenBank/DDBJ databases">
        <authorList>
            <person name="An D."/>
        </authorList>
    </citation>
    <scope>NUCLEOTIDE SEQUENCE [LARGE SCALE GENOMIC DNA]</scope>
    <source>
        <strain evidence="9 10">YIM 103518</strain>
    </source>
</reference>
<evidence type="ECO:0000256" key="1">
    <source>
        <dbReference type="ARBA" id="ARBA00004651"/>
    </source>
</evidence>
<gene>
    <name evidence="9" type="ORF">GIX10_04780</name>
    <name evidence="8" type="ORF">SKM48_06890</name>
    <name evidence="7" type="ORF">SKM51_02410</name>
</gene>